<reference evidence="3" key="1">
    <citation type="journal article" date="2019" name="Int. J. Syst. Evol. Microbiol.">
        <title>The Global Catalogue of Microorganisms (GCM) 10K type strain sequencing project: providing services to taxonomists for standard genome sequencing and annotation.</title>
        <authorList>
            <consortium name="The Broad Institute Genomics Platform"/>
            <consortium name="The Broad Institute Genome Sequencing Center for Infectious Disease"/>
            <person name="Wu L."/>
            <person name="Ma J."/>
        </authorList>
    </citation>
    <scope>NUCLEOTIDE SEQUENCE [LARGE SCALE GENOMIC DNA]</scope>
    <source>
        <strain evidence="3">CCUG 30340</strain>
    </source>
</reference>
<dbReference type="RefSeq" id="WP_380022559.1">
    <property type="nucleotide sequence ID" value="NZ_JBHSHD010000016.1"/>
</dbReference>
<dbReference type="EMBL" id="JBHSHD010000016">
    <property type="protein sequence ID" value="MFC4822279.1"/>
    <property type="molecule type" value="Genomic_DNA"/>
</dbReference>
<proteinExistence type="predicted"/>
<sequence>MRIWSLHPQYLDAKGLVALWRETLLAQAVLLGRTRGYTRHPQLDRFRTAGSPSAMVADYLRVVAAEAARRGYHFDVSRIAEATSDARLPVTSGQMQCEWQHLLAKLALRDPPRHAQQKSIRTPLPHPLFDVVPGDVEPWEKASPLPVSAGLRRTAKKSSENPQ</sequence>
<evidence type="ECO:0000313" key="2">
    <source>
        <dbReference type="EMBL" id="MFC4822279.1"/>
    </source>
</evidence>
<dbReference type="Pfam" id="PF03013">
    <property type="entry name" value="Pyr_excise"/>
    <property type="match status" value="1"/>
</dbReference>
<gene>
    <name evidence="2" type="ORF">ACFO6Q_18275</name>
</gene>
<evidence type="ECO:0000313" key="3">
    <source>
        <dbReference type="Proteomes" id="UP001595886"/>
    </source>
</evidence>
<keyword evidence="3" id="KW-1185">Reference proteome</keyword>
<comment type="caution">
    <text evidence="2">The sequence shown here is derived from an EMBL/GenBank/DDBJ whole genome shotgun (WGS) entry which is preliminary data.</text>
</comment>
<name>A0ABV9R0S2_9GAMM</name>
<evidence type="ECO:0000256" key="1">
    <source>
        <dbReference type="SAM" id="MobiDB-lite"/>
    </source>
</evidence>
<organism evidence="2 3">
    <name type="scientific">Dokdonella ginsengisoli</name>
    <dbReference type="NCBI Taxonomy" id="363846"/>
    <lineage>
        <taxon>Bacteria</taxon>
        <taxon>Pseudomonadati</taxon>
        <taxon>Pseudomonadota</taxon>
        <taxon>Gammaproteobacteria</taxon>
        <taxon>Lysobacterales</taxon>
        <taxon>Rhodanobacteraceae</taxon>
        <taxon>Dokdonella</taxon>
    </lineage>
</organism>
<accession>A0ABV9R0S2</accession>
<dbReference type="InterPro" id="IPR004260">
    <property type="entry name" value="Pyr-dimer_DNA_glycosylase"/>
</dbReference>
<dbReference type="Proteomes" id="UP001595886">
    <property type="component" value="Unassembled WGS sequence"/>
</dbReference>
<protein>
    <submittedName>
        <fullName evidence="2">Pyrimidine dimer DNA glycosylase/endonuclease V</fullName>
    </submittedName>
</protein>
<feature type="region of interest" description="Disordered" evidence="1">
    <location>
        <begin position="133"/>
        <end position="163"/>
    </location>
</feature>